<organism evidence="2 3">
    <name type="scientific">Penicillium canariense</name>
    <dbReference type="NCBI Taxonomy" id="189055"/>
    <lineage>
        <taxon>Eukaryota</taxon>
        <taxon>Fungi</taxon>
        <taxon>Dikarya</taxon>
        <taxon>Ascomycota</taxon>
        <taxon>Pezizomycotina</taxon>
        <taxon>Eurotiomycetes</taxon>
        <taxon>Eurotiomycetidae</taxon>
        <taxon>Eurotiales</taxon>
        <taxon>Aspergillaceae</taxon>
        <taxon>Penicillium</taxon>
    </lineage>
</organism>
<proteinExistence type="predicted"/>
<dbReference type="RefSeq" id="XP_056541754.1">
    <property type="nucleotide sequence ID" value="XM_056689325.1"/>
</dbReference>
<accession>A0A9W9HYM5</accession>
<sequence>MTTVWLDCQTPGDAHEKPASSPPGQAAPPPGQIPGNAPADNAGQLQDPHGLPNPAPVAELPANAIVYVGFQFFKADPLPGQKPTWTRVERTQMHLSQSEFYKMVQKRADKVSAAQQYQNLSDTRRAHVTRLIHEQKKIDPQVEWSCVYAKERDRPSKARNAHRSDYETVSMNIILMKRPMNTRPYPRTPMGDLVDLAQRQTDAAQHFHAHDAMPPPRYPTAPTATGQKDAALGSDPTSAPLSSVVQGPQPRPVSVTSPFTRLELGQSTPAPSEQYGTLRGQTATEKDQPNVDHDEAGYLSETSEAEDGESMIFDESQSDDSSSTEDADHMDCECQEPRSLPTPPRNRSCSPNKHETVSHGAQYRQKSRGRHFGRKDKLRYHYLDILASKNGLGNVMPGRRVRGPGVTATAATSDVKLWEKRYRIQRIDDEELRSRLLDCEARIEQWERAFECQSRLFQQTIEESRQHQLERRRPFWDLPAIHHCGCDCPKNSNMENSD</sequence>
<keyword evidence="3" id="KW-1185">Reference proteome</keyword>
<feature type="compositionally biased region" description="Basic and acidic residues" evidence="1">
    <location>
        <begin position="326"/>
        <end position="336"/>
    </location>
</feature>
<reference evidence="2" key="1">
    <citation type="submission" date="2022-11" db="EMBL/GenBank/DDBJ databases">
        <authorList>
            <person name="Petersen C."/>
        </authorList>
    </citation>
    <scope>NUCLEOTIDE SEQUENCE</scope>
    <source>
        <strain evidence="2">IBT 26290</strain>
    </source>
</reference>
<dbReference type="GeneID" id="81428501"/>
<feature type="region of interest" description="Disordered" evidence="1">
    <location>
        <begin position="204"/>
        <end position="276"/>
    </location>
</feature>
<feature type="region of interest" description="Disordered" evidence="1">
    <location>
        <begin position="302"/>
        <end position="370"/>
    </location>
</feature>
<dbReference type="AlphaFoldDB" id="A0A9W9HYM5"/>
<feature type="compositionally biased region" description="Polar residues" evidence="1">
    <location>
        <begin position="254"/>
        <end position="276"/>
    </location>
</feature>
<evidence type="ECO:0000313" key="3">
    <source>
        <dbReference type="Proteomes" id="UP001149163"/>
    </source>
</evidence>
<feature type="compositionally biased region" description="Polar residues" evidence="1">
    <location>
        <begin position="235"/>
        <end position="246"/>
    </location>
</feature>
<name>A0A9W9HYM5_9EURO</name>
<comment type="caution">
    <text evidence="2">The sequence shown here is derived from an EMBL/GenBank/DDBJ whole genome shotgun (WGS) entry which is preliminary data.</text>
</comment>
<dbReference type="OrthoDB" id="5401486at2759"/>
<dbReference type="EMBL" id="JAPQKN010000004">
    <property type="protein sequence ID" value="KAJ5160196.1"/>
    <property type="molecule type" value="Genomic_DNA"/>
</dbReference>
<feature type="region of interest" description="Disordered" evidence="1">
    <location>
        <begin position="1"/>
        <end position="56"/>
    </location>
</feature>
<reference evidence="2" key="2">
    <citation type="journal article" date="2023" name="IMA Fungus">
        <title>Comparative genomic study of the Penicillium genus elucidates a diverse pangenome and 15 lateral gene transfer events.</title>
        <authorList>
            <person name="Petersen C."/>
            <person name="Sorensen T."/>
            <person name="Nielsen M.R."/>
            <person name="Sondergaard T.E."/>
            <person name="Sorensen J.L."/>
            <person name="Fitzpatrick D.A."/>
            <person name="Frisvad J.C."/>
            <person name="Nielsen K.L."/>
        </authorList>
    </citation>
    <scope>NUCLEOTIDE SEQUENCE</scope>
    <source>
        <strain evidence="2">IBT 26290</strain>
    </source>
</reference>
<evidence type="ECO:0000256" key="1">
    <source>
        <dbReference type="SAM" id="MobiDB-lite"/>
    </source>
</evidence>
<protein>
    <submittedName>
        <fullName evidence="2">Uncharacterized protein</fullName>
    </submittedName>
</protein>
<dbReference type="Proteomes" id="UP001149163">
    <property type="component" value="Unassembled WGS sequence"/>
</dbReference>
<evidence type="ECO:0000313" key="2">
    <source>
        <dbReference type="EMBL" id="KAJ5160196.1"/>
    </source>
</evidence>
<feature type="compositionally biased region" description="Acidic residues" evidence="1">
    <location>
        <begin position="316"/>
        <end position="325"/>
    </location>
</feature>
<gene>
    <name evidence="2" type="ORF">N7482_007200</name>
</gene>